<keyword evidence="7" id="KW-1185">Reference proteome</keyword>
<dbReference type="SMART" id="SM01161">
    <property type="entry name" value="DUF1767"/>
    <property type="match status" value="1"/>
</dbReference>
<evidence type="ECO:0000259" key="5">
    <source>
        <dbReference type="Pfam" id="PF21000"/>
    </source>
</evidence>
<comment type="similarity">
    <text evidence="1">Belongs to the RMI1 family.</text>
</comment>
<dbReference type="PANTHER" id="PTHR14790:SF15">
    <property type="entry name" value="RECQ-MEDIATED GENOME INSTABILITY PROTEIN 1"/>
    <property type="match status" value="1"/>
</dbReference>
<feature type="domain" description="RMI1 N-terminal" evidence="5">
    <location>
        <begin position="13"/>
        <end position="56"/>
    </location>
</feature>
<accession>A0ABQ0CMG0</accession>
<evidence type="ECO:0000256" key="3">
    <source>
        <dbReference type="SAM" id="MobiDB-lite"/>
    </source>
</evidence>
<name>A0ABQ0CMG0_9HYPO</name>
<evidence type="ECO:0000313" key="7">
    <source>
        <dbReference type="Proteomes" id="UP001562357"/>
    </source>
</evidence>
<dbReference type="InterPro" id="IPR013894">
    <property type="entry name" value="RMI1_OB"/>
</dbReference>
<evidence type="ECO:0000259" key="4">
    <source>
        <dbReference type="Pfam" id="PF08585"/>
    </source>
</evidence>
<dbReference type="Pfam" id="PF21000">
    <property type="entry name" value="RMI1_N_N"/>
    <property type="match status" value="1"/>
</dbReference>
<dbReference type="Gene3D" id="2.40.50.770">
    <property type="entry name" value="RecQ-mediated genome instability protein Rmi1, C-terminal domain"/>
    <property type="match status" value="1"/>
</dbReference>
<gene>
    <name evidence="6" type="primary">g2992</name>
    <name evidence="6" type="ORF">EsDP_00002992</name>
</gene>
<dbReference type="InterPro" id="IPR049363">
    <property type="entry name" value="RMI1_N"/>
</dbReference>
<reference evidence="7" key="1">
    <citation type="submission" date="2024-06" db="EMBL/GenBank/DDBJ databases">
        <title>Draft Genome Sequences of Epichloe bromicola Strains Isolated from Elymus ciliaris.</title>
        <authorList>
            <consortium name="Epichloe bromicola genome sequencing consortium"/>
            <person name="Miura A."/>
            <person name="Imano S."/>
            <person name="Ashida A."/>
            <person name="Sato I."/>
            <person name="Chiba S."/>
            <person name="Tanaka A."/>
            <person name="Camagna M."/>
            <person name="Takemoto D."/>
        </authorList>
    </citation>
    <scope>NUCLEOTIDE SEQUENCE [LARGE SCALE GENOMIC DNA]</scope>
    <source>
        <strain evidence="7">DP</strain>
    </source>
</reference>
<sequence>MDLTTRLRTQITSQHLPCPSSSLLTSLTTTRSPPPPLPSLVATAKARLLACDLTTSDLIDASQLSPFPAEILNASNAKEATLAQDVCVQILDLENLSLSRWEQIEELEAIERGERTRGRQVIRVTGDGDDRDGHGDASAASSRPPPAGSGRNATHRLVLQDWKGARVYAVELKKMEGIGIATTNIGCKMVVRAGTVIARGTVLLSPENCMLLGGKIDAWHDAWVVSRMARLKEAVGAGADGRSSTSR</sequence>
<feature type="domain" description="RecQ mediated genome instability protein 1 OB-fold" evidence="4">
    <location>
        <begin position="68"/>
        <end position="225"/>
    </location>
</feature>
<proteinExistence type="inferred from homology"/>
<organism evidence="6 7">
    <name type="scientific">Epichloe bromicola</name>
    <dbReference type="NCBI Taxonomy" id="79588"/>
    <lineage>
        <taxon>Eukaryota</taxon>
        <taxon>Fungi</taxon>
        <taxon>Dikarya</taxon>
        <taxon>Ascomycota</taxon>
        <taxon>Pezizomycotina</taxon>
        <taxon>Sordariomycetes</taxon>
        <taxon>Hypocreomycetidae</taxon>
        <taxon>Hypocreales</taxon>
        <taxon>Clavicipitaceae</taxon>
        <taxon>Epichloe</taxon>
    </lineage>
</organism>
<dbReference type="PANTHER" id="PTHR14790">
    <property type="entry name" value="RECQ-MEDIATED GENOME INSTABILITY PROTEIN 1 RMI1"/>
    <property type="match status" value="1"/>
</dbReference>
<protein>
    <recommendedName>
        <fullName evidence="2">RecQ-mediated genome instability protein 1</fullName>
    </recommendedName>
</protein>
<evidence type="ECO:0000313" key="6">
    <source>
        <dbReference type="EMBL" id="GAB0134628.1"/>
    </source>
</evidence>
<feature type="region of interest" description="Disordered" evidence="3">
    <location>
        <begin position="122"/>
        <end position="154"/>
    </location>
</feature>
<evidence type="ECO:0000256" key="1">
    <source>
        <dbReference type="ARBA" id="ARBA00006395"/>
    </source>
</evidence>
<dbReference type="Pfam" id="PF08585">
    <property type="entry name" value="RMI1_N_C"/>
    <property type="match status" value="1"/>
</dbReference>
<dbReference type="EMBL" id="BAAFGZ010000088">
    <property type="protein sequence ID" value="GAB0134628.1"/>
    <property type="molecule type" value="Genomic_DNA"/>
</dbReference>
<feature type="compositionally biased region" description="Basic and acidic residues" evidence="3">
    <location>
        <begin position="126"/>
        <end position="135"/>
    </location>
</feature>
<evidence type="ECO:0000256" key="2">
    <source>
        <dbReference type="ARBA" id="ARBA00018987"/>
    </source>
</evidence>
<dbReference type="Proteomes" id="UP001562357">
    <property type="component" value="Unassembled WGS sequence"/>
</dbReference>
<comment type="caution">
    <text evidence="6">The sequence shown here is derived from an EMBL/GenBank/DDBJ whole genome shotgun (WGS) entry which is preliminary data.</text>
</comment>
<dbReference type="InterPro" id="IPR042470">
    <property type="entry name" value="RMI1_N_C_sf"/>
</dbReference>